<dbReference type="PANTHER" id="PTHR31263:SF0">
    <property type="entry name" value="CELLULASE FAMILY PROTEIN (AFU_ORTHOLOGUE AFUA_5G14560)"/>
    <property type="match status" value="1"/>
</dbReference>
<dbReference type="PANTHER" id="PTHR31263">
    <property type="entry name" value="CELLULASE FAMILY PROTEIN (AFU_ORTHOLOGUE AFUA_5G14560)"/>
    <property type="match status" value="1"/>
</dbReference>
<dbReference type="AlphaFoldDB" id="A0A316YP82"/>
<feature type="signal peptide" evidence="1">
    <location>
        <begin position="1"/>
        <end position="25"/>
    </location>
</feature>
<sequence length="478" mass="53667">MILPLKFVLLAWALALAVVPSVALGATVFQAKGDAKWPYTPWSTDGPHVKNTRGETVTIVGVNWPGSGETMIPEGLQYASASSIILRLGKAGFNFVRHTYAIQMIDEIYENGGTDITIETALKNGLGAENGTAVLQKMLDANKDLNWTAQTTRLQVWDTLAKLEAENGIMMHPDNHVSKAKWCCSHFDGNAWWGDRYFDAEKWRRGLAYMANWAKAHPNIASMSLRNELRSAWPQNDTDQTKVEYSWISWASNVTAGADAIHEANKDLLITFSGLQYDQDLSAVTQELNLNVAPSYKLDAIRDGRRRKPVHFRIDEHDWKNKAVLELHLYSMSENADTGTCEAIQAQLYNYGFNALGIDAPKGCASHEADGDTEYHCPPAKRKTPVWLTEFGQAQDATLYNDTLTNCLRDFTVENNVGWAVWSIAGSYYAREGGQDVDDTWALLNHNWSDWRDPPTFKSFWKKWIGDMGKTNIEKGRH</sequence>
<evidence type="ECO:0000256" key="1">
    <source>
        <dbReference type="SAM" id="SignalP"/>
    </source>
</evidence>
<dbReference type="OrthoDB" id="442731at2759"/>
<dbReference type="RefSeq" id="XP_025377666.1">
    <property type="nucleotide sequence ID" value="XM_025519240.1"/>
</dbReference>
<proteinExistence type="predicted"/>
<keyword evidence="1" id="KW-0732">Signal</keyword>
<gene>
    <name evidence="2" type="ORF">FA10DRAFT_241248</name>
</gene>
<dbReference type="EMBL" id="KZ819636">
    <property type="protein sequence ID" value="PWN90468.1"/>
    <property type="molecule type" value="Genomic_DNA"/>
</dbReference>
<accession>A0A316YP82</accession>
<dbReference type="SUPFAM" id="SSF51445">
    <property type="entry name" value="(Trans)glycosidases"/>
    <property type="match status" value="1"/>
</dbReference>
<dbReference type="GeneID" id="37041156"/>
<evidence type="ECO:0000313" key="2">
    <source>
        <dbReference type="EMBL" id="PWN90468.1"/>
    </source>
</evidence>
<dbReference type="STRING" id="215250.A0A316YP82"/>
<organism evidence="2 3">
    <name type="scientific">Acaromyces ingoldii</name>
    <dbReference type="NCBI Taxonomy" id="215250"/>
    <lineage>
        <taxon>Eukaryota</taxon>
        <taxon>Fungi</taxon>
        <taxon>Dikarya</taxon>
        <taxon>Basidiomycota</taxon>
        <taxon>Ustilaginomycotina</taxon>
        <taxon>Exobasidiomycetes</taxon>
        <taxon>Exobasidiales</taxon>
        <taxon>Cryptobasidiaceae</taxon>
        <taxon>Acaromyces</taxon>
    </lineage>
</organism>
<name>A0A316YP82_9BASI</name>
<dbReference type="InterPro" id="IPR017853">
    <property type="entry name" value="GH"/>
</dbReference>
<dbReference type="InParanoid" id="A0A316YP82"/>
<feature type="chain" id="PRO_5016407765" evidence="1">
    <location>
        <begin position="26"/>
        <end position="478"/>
    </location>
</feature>
<protein>
    <submittedName>
        <fullName evidence="2">Exo-beta-1,3-glucanase</fullName>
    </submittedName>
</protein>
<reference evidence="2 3" key="1">
    <citation type="journal article" date="2018" name="Mol. Biol. Evol.">
        <title>Broad Genomic Sampling Reveals a Smut Pathogenic Ancestry of the Fungal Clade Ustilaginomycotina.</title>
        <authorList>
            <person name="Kijpornyongpan T."/>
            <person name="Mondo S.J."/>
            <person name="Barry K."/>
            <person name="Sandor L."/>
            <person name="Lee J."/>
            <person name="Lipzen A."/>
            <person name="Pangilinan J."/>
            <person name="LaButti K."/>
            <person name="Hainaut M."/>
            <person name="Henrissat B."/>
            <person name="Grigoriev I.V."/>
            <person name="Spatafora J.W."/>
            <person name="Aime M.C."/>
        </authorList>
    </citation>
    <scope>NUCLEOTIDE SEQUENCE [LARGE SCALE GENOMIC DNA]</scope>
    <source>
        <strain evidence="2 3">MCA 4198</strain>
    </source>
</reference>
<dbReference type="Gene3D" id="3.20.20.80">
    <property type="entry name" value="Glycosidases"/>
    <property type="match status" value="1"/>
</dbReference>
<dbReference type="Proteomes" id="UP000245768">
    <property type="component" value="Unassembled WGS sequence"/>
</dbReference>
<evidence type="ECO:0000313" key="3">
    <source>
        <dbReference type="Proteomes" id="UP000245768"/>
    </source>
</evidence>
<keyword evidence="3" id="KW-1185">Reference proteome</keyword>